<sequence>MNQSDLFSYLSGRWQDHDPKVMHQPDLKEAAVLVAITDCAEEPMLLLTRRSSHMPTHKGEVAFPGGKRDAGDVDFIATALREAEEEVGLDPSLVRVVGELDQIVSIHGFLVTPVLAVIPHDVRLVADPGELECLFMAPLALFRRPPDSYFRREGYCMPNYQYGDFRIWGLTACVIAELMNRYWDMNIKVGRPM</sequence>
<dbReference type="PANTHER" id="PTHR12992:SF11">
    <property type="entry name" value="MITOCHONDRIAL COENZYME A DIPHOSPHATASE NUDT8"/>
    <property type="match status" value="1"/>
</dbReference>
<comment type="cofactor">
    <cofactor evidence="1">
        <name>Mn(2+)</name>
        <dbReference type="ChEBI" id="CHEBI:29035"/>
    </cofactor>
</comment>
<keyword evidence="3" id="KW-0479">Metal-binding</keyword>
<dbReference type="NCBIfam" id="NF007980">
    <property type="entry name" value="PRK10707.1"/>
    <property type="match status" value="1"/>
</dbReference>
<dbReference type="GO" id="GO:0046872">
    <property type="term" value="F:metal ion binding"/>
    <property type="evidence" value="ECO:0007669"/>
    <property type="project" value="UniProtKB-KW"/>
</dbReference>
<evidence type="ECO:0000313" key="9">
    <source>
        <dbReference type="Proteomes" id="UP001150830"/>
    </source>
</evidence>
<evidence type="ECO:0000256" key="1">
    <source>
        <dbReference type="ARBA" id="ARBA00001936"/>
    </source>
</evidence>
<dbReference type="InterPro" id="IPR000086">
    <property type="entry name" value="NUDIX_hydrolase_dom"/>
</dbReference>
<dbReference type="InterPro" id="IPR015797">
    <property type="entry name" value="NUDIX_hydrolase-like_dom_sf"/>
</dbReference>
<reference evidence="8" key="1">
    <citation type="submission" date="2022-11" db="EMBL/GenBank/DDBJ databases">
        <title>Parathalassolutuus dongxingensis gen. nov., sp. nov., a novel member of family Oceanospirillaceae isolated from a coastal shrimp pond in Guangxi, China.</title>
        <authorList>
            <person name="Chen H."/>
        </authorList>
    </citation>
    <scope>NUCLEOTIDE SEQUENCE</scope>
    <source>
        <strain evidence="8">G-43</strain>
    </source>
</reference>
<dbReference type="Proteomes" id="UP001150830">
    <property type="component" value="Unassembled WGS sequence"/>
</dbReference>
<dbReference type="PANTHER" id="PTHR12992">
    <property type="entry name" value="NUDIX HYDROLASE"/>
    <property type="match status" value="1"/>
</dbReference>
<evidence type="ECO:0000259" key="7">
    <source>
        <dbReference type="PROSITE" id="PS51462"/>
    </source>
</evidence>
<keyword evidence="4" id="KW-0378">Hydrolase</keyword>
<evidence type="ECO:0000256" key="3">
    <source>
        <dbReference type="ARBA" id="ARBA00022723"/>
    </source>
</evidence>
<evidence type="ECO:0000256" key="6">
    <source>
        <dbReference type="ARBA" id="ARBA00023211"/>
    </source>
</evidence>
<keyword evidence="5" id="KW-0460">Magnesium</keyword>
<dbReference type="InterPro" id="IPR045121">
    <property type="entry name" value="CoAse"/>
</dbReference>
<dbReference type="EMBL" id="JAPNOA010000056">
    <property type="protein sequence ID" value="MCY0966826.1"/>
    <property type="molecule type" value="Genomic_DNA"/>
</dbReference>
<evidence type="ECO:0000256" key="2">
    <source>
        <dbReference type="ARBA" id="ARBA00001946"/>
    </source>
</evidence>
<dbReference type="Gene3D" id="3.90.79.10">
    <property type="entry name" value="Nucleoside Triphosphate Pyrophosphohydrolase"/>
    <property type="match status" value="1"/>
</dbReference>
<accession>A0A9X3EM04</accession>
<evidence type="ECO:0000256" key="4">
    <source>
        <dbReference type="ARBA" id="ARBA00022801"/>
    </source>
</evidence>
<gene>
    <name evidence="8" type="ORF">OUO13_16720</name>
</gene>
<comment type="caution">
    <text evidence="8">The sequence shown here is derived from an EMBL/GenBank/DDBJ whole genome shotgun (WGS) entry which is preliminary data.</text>
</comment>
<feature type="domain" description="Nudix hydrolase" evidence="7">
    <location>
        <begin position="27"/>
        <end position="171"/>
    </location>
</feature>
<keyword evidence="6" id="KW-0464">Manganese</keyword>
<dbReference type="GO" id="GO:0010945">
    <property type="term" value="F:coenzyme A diphosphatase activity"/>
    <property type="evidence" value="ECO:0007669"/>
    <property type="project" value="InterPro"/>
</dbReference>
<dbReference type="AlphaFoldDB" id="A0A9X3EM04"/>
<evidence type="ECO:0000256" key="5">
    <source>
        <dbReference type="ARBA" id="ARBA00022842"/>
    </source>
</evidence>
<dbReference type="RefSeq" id="WP_283175022.1">
    <property type="nucleotide sequence ID" value="NZ_JAPNOA010000056.1"/>
</dbReference>
<organism evidence="8 9">
    <name type="scientific">Parathalassolituus penaei</name>
    <dbReference type="NCBI Taxonomy" id="2997323"/>
    <lineage>
        <taxon>Bacteria</taxon>
        <taxon>Pseudomonadati</taxon>
        <taxon>Pseudomonadota</taxon>
        <taxon>Gammaproteobacteria</taxon>
        <taxon>Oceanospirillales</taxon>
        <taxon>Oceanospirillaceae</taxon>
        <taxon>Parathalassolituus</taxon>
    </lineage>
</organism>
<proteinExistence type="predicted"/>
<evidence type="ECO:0000313" key="8">
    <source>
        <dbReference type="EMBL" id="MCY0966826.1"/>
    </source>
</evidence>
<keyword evidence="9" id="KW-1185">Reference proteome</keyword>
<comment type="cofactor">
    <cofactor evidence="2">
        <name>Mg(2+)</name>
        <dbReference type="ChEBI" id="CHEBI:18420"/>
    </cofactor>
</comment>
<name>A0A9X3EM04_9GAMM</name>
<dbReference type="PROSITE" id="PS51462">
    <property type="entry name" value="NUDIX"/>
    <property type="match status" value="1"/>
</dbReference>
<dbReference type="SUPFAM" id="SSF55811">
    <property type="entry name" value="Nudix"/>
    <property type="match status" value="1"/>
</dbReference>
<dbReference type="Pfam" id="PF00293">
    <property type="entry name" value="NUDIX"/>
    <property type="match status" value="1"/>
</dbReference>
<dbReference type="CDD" id="cd03426">
    <property type="entry name" value="NUDIX_CoAse_Nudt7"/>
    <property type="match status" value="1"/>
</dbReference>
<protein>
    <submittedName>
        <fullName evidence="8">CoA pyrophosphatase</fullName>
    </submittedName>
</protein>